<gene>
    <name evidence="2" type="ORF">SAMN05421869_108249</name>
</gene>
<dbReference type="RefSeq" id="WP_143043797.1">
    <property type="nucleotide sequence ID" value="NZ_FNDJ01000008.1"/>
</dbReference>
<dbReference type="Proteomes" id="UP000199202">
    <property type="component" value="Unassembled WGS sequence"/>
</dbReference>
<proteinExistence type="predicted"/>
<evidence type="ECO:0008006" key="4">
    <source>
        <dbReference type="Google" id="ProtNLM"/>
    </source>
</evidence>
<reference evidence="2 3" key="1">
    <citation type="submission" date="2016-10" db="EMBL/GenBank/DDBJ databases">
        <authorList>
            <person name="de Groot N.N."/>
        </authorList>
    </citation>
    <scope>NUCLEOTIDE SEQUENCE [LARGE SCALE GENOMIC DNA]</scope>
    <source>
        <strain evidence="2 3">CGMCC 4.6533</strain>
    </source>
</reference>
<dbReference type="OrthoDB" id="3515089at2"/>
<feature type="chain" id="PRO_5038589659" description="Galactose oxidase, central domain" evidence="1">
    <location>
        <begin position="19"/>
        <end position="392"/>
    </location>
</feature>
<keyword evidence="3" id="KW-1185">Reference proteome</keyword>
<name>A0A1G8QIE5_9ACTN</name>
<evidence type="ECO:0000256" key="1">
    <source>
        <dbReference type="SAM" id="SignalP"/>
    </source>
</evidence>
<evidence type="ECO:0000313" key="3">
    <source>
        <dbReference type="Proteomes" id="UP000199202"/>
    </source>
</evidence>
<feature type="signal peptide" evidence="1">
    <location>
        <begin position="1"/>
        <end position="18"/>
    </location>
</feature>
<accession>A0A1G8QIE5</accession>
<organism evidence="2 3">
    <name type="scientific">Nonomuraea jiangxiensis</name>
    <dbReference type="NCBI Taxonomy" id="633440"/>
    <lineage>
        <taxon>Bacteria</taxon>
        <taxon>Bacillati</taxon>
        <taxon>Actinomycetota</taxon>
        <taxon>Actinomycetes</taxon>
        <taxon>Streptosporangiales</taxon>
        <taxon>Streptosporangiaceae</taxon>
        <taxon>Nonomuraea</taxon>
    </lineage>
</organism>
<dbReference type="STRING" id="633440.SAMN05421869_108249"/>
<dbReference type="AlphaFoldDB" id="A0A1G8QIE5"/>
<evidence type="ECO:0000313" key="2">
    <source>
        <dbReference type="EMBL" id="SDJ04165.1"/>
    </source>
</evidence>
<dbReference type="EMBL" id="FNDJ01000008">
    <property type="protein sequence ID" value="SDJ04165.1"/>
    <property type="molecule type" value="Genomic_DNA"/>
</dbReference>
<sequence>MKRVLILALLVASCGANPPPPVRSTATPTLPATATLETAGSCPSPPRRVNQFPPREAASGWELVWSAPGGGLNAGTAADGFLWAMHIPAAEGSKIALMRWDGRTWTELPAMPGDSALWPYSVADARHVWVFAQPARFWDGTAWRQQPPPLDQAGGSVRATRGRWAVNGTTSAYWNGTAWQLAPLPVRSGGRMSGTDQAPWLLGGFFAEGENEPVAELARWTGTAWQPVRLPAMPLPRDAKPVPSDKGRLLLGGVVPMGDGEFWVLGDYRWDEYPPDGDEPVSRPRPVALRHTNGGWTCMWGPAAGENQGFSDAEPDGAGGLWTILHTKHVFDGKGEVWHLAEGRWTREFLPVAGGLPYEISDLAVLGTTVYALGVIRDPRGAQFSALWRLSR</sequence>
<protein>
    <recommendedName>
        <fullName evidence="4">Galactose oxidase, central domain</fullName>
    </recommendedName>
</protein>
<keyword evidence="1" id="KW-0732">Signal</keyword>